<dbReference type="GO" id="GO:0016020">
    <property type="term" value="C:membrane"/>
    <property type="evidence" value="ECO:0007669"/>
    <property type="project" value="GOC"/>
</dbReference>
<dbReference type="OrthoDB" id="9801642at2"/>
<dbReference type="InterPro" id="IPR003835">
    <property type="entry name" value="Glyco_trans_19"/>
</dbReference>
<comment type="function">
    <text evidence="1">Condensation of UDP-2,3-diacylglucosamine and 2,3-diacylglucosamine-1-phosphate to form lipid A disaccharide, a precursor of lipid A, a phosphorylated glycolipid that anchors the lipopolysaccharide to the outer membrane of the cell.</text>
</comment>
<dbReference type="GO" id="GO:0009245">
    <property type="term" value="P:lipid A biosynthetic process"/>
    <property type="evidence" value="ECO:0007669"/>
    <property type="project" value="UniProtKB-UniRule"/>
</dbReference>
<evidence type="ECO:0000256" key="3">
    <source>
        <dbReference type="ARBA" id="ARBA00020902"/>
    </source>
</evidence>
<dbReference type="RefSeq" id="WP_137012355.1">
    <property type="nucleotide sequence ID" value="NZ_SZPX01000002.1"/>
</dbReference>
<evidence type="ECO:0000256" key="7">
    <source>
        <dbReference type="ARBA" id="ARBA00022679"/>
    </source>
</evidence>
<evidence type="ECO:0000256" key="10">
    <source>
        <dbReference type="NCBIfam" id="TIGR00215"/>
    </source>
</evidence>
<protein>
    <recommendedName>
        <fullName evidence="3 10">Lipid-A-disaccharide synthase</fullName>
        <ecNumber evidence="2 10">2.4.1.182</ecNumber>
    </recommendedName>
</protein>
<gene>
    <name evidence="11" type="ORF">FCU45_03570</name>
</gene>
<dbReference type="SUPFAM" id="SSF53756">
    <property type="entry name" value="UDP-Glycosyltransferase/glycogen phosphorylase"/>
    <property type="match status" value="1"/>
</dbReference>
<dbReference type="Pfam" id="PF02684">
    <property type="entry name" value="LpxB"/>
    <property type="match status" value="1"/>
</dbReference>
<dbReference type="PANTHER" id="PTHR30372:SF4">
    <property type="entry name" value="LIPID-A-DISACCHARIDE SYNTHASE, MITOCHONDRIAL-RELATED"/>
    <property type="match status" value="1"/>
</dbReference>
<evidence type="ECO:0000313" key="11">
    <source>
        <dbReference type="EMBL" id="TKI70375.1"/>
    </source>
</evidence>
<dbReference type="AlphaFoldDB" id="A0A4U2Z8U7"/>
<dbReference type="GO" id="GO:0008915">
    <property type="term" value="F:lipid-A-disaccharide synthase activity"/>
    <property type="evidence" value="ECO:0007669"/>
    <property type="project" value="UniProtKB-UniRule"/>
</dbReference>
<dbReference type="PANTHER" id="PTHR30372">
    <property type="entry name" value="LIPID-A-DISACCHARIDE SYNTHASE"/>
    <property type="match status" value="1"/>
</dbReference>
<evidence type="ECO:0000256" key="2">
    <source>
        <dbReference type="ARBA" id="ARBA00012687"/>
    </source>
</evidence>
<evidence type="ECO:0000313" key="12">
    <source>
        <dbReference type="Proteomes" id="UP000309561"/>
    </source>
</evidence>
<evidence type="ECO:0000256" key="6">
    <source>
        <dbReference type="ARBA" id="ARBA00022676"/>
    </source>
</evidence>
<evidence type="ECO:0000256" key="1">
    <source>
        <dbReference type="ARBA" id="ARBA00002056"/>
    </source>
</evidence>
<keyword evidence="5" id="KW-0441">Lipid A biosynthesis</keyword>
<evidence type="ECO:0000256" key="4">
    <source>
        <dbReference type="ARBA" id="ARBA00022516"/>
    </source>
</evidence>
<evidence type="ECO:0000256" key="5">
    <source>
        <dbReference type="ARBA" id="ARBA00022556"/>
    </source>
</evidence>
<dbReference type="NCBIfam" id="TIGR00215">
    <property type="entry name" value="lpxB"/>
    <property type="match status" value="1"/>
</dbReference>
<name>A0A4U2Z8U7_9BACT</name>
<accession>A0A4U2Z8U7</accession>
<keyword evidence="6 11" id="KW-0328">Glycosyltransferase</keyword>
<keyword evidence="7 11" id="KW-0808">Transferase</keyword>
<sequence>MKILVSALEHSANVHLKSLKKELSQTTEFIGIFDKELGESIIDLRSLAIMGFVDAIKKLRFFLKLNNDMLKLASEADKVLLIDSSGFNLPLAKKIKKKYPNKEIIYYILPQAWAWKPKRIPVLEKTIDRLASILPFEREYYSKDAPIEYVGHPLLDQITEFKESLESEVKKVVFMPGSRRGEISKLMPIFREVQKELDVEATVIVPKHFSKEDIKEVYGSLLGFKTANDAHTALRDADFAFICSGTATLEASLIGIPFVLTYIAKPVDYFIASSLVKLEYIGLANIMFSKFKNRALHPEFIQKDVTAKNLLQAYKEYDRSRFLSDSKALREYLVHGSSKRVAEIIEDRDED</sequence>
<comment type="catalytic activity">
    <reaction evidence="9">
        <text>a lipid X + a UDP-2-N,3-O-bis[(3R)-3-hydroxyacyl]-alpha-D-glucosamine = a lipid A disaccharide + UDP + H(+)</text>
        <dbReference type="Rhea" id="RHEA:67828"/>
        <dbReference type="ChEBI" id="CHEBI:15378"/>
        <dbReference type="ChEBI" id="CHEBI:58223"/>
        <dbReference type="ChEBI" id="CHEBI:137748"/>
        <dbReference type="ChEBI" id="CHEBI:176338"/>
        <dbReference type="ChEBI" id="CHEBI:176343"/>
        <dbReference type="EC" id="2.4.1.182"/>
    </reaction>
</comment>
<reference evidence="11 12" key="1">
    <citation type="submission" date="2019-04" db="EMBL/GenBank/DDBJ databases">
        <title>Sulfurimonas crateris sp. nov. a facultative anaerobic sulfur-oxidizing chemolithautotrophic bacterium isolated from a terrestrial mud vulcano.</title>
        <authorList>
            <person name="Ratnikova N.M."/>
            <person name="Slobodkin A.I."/>
            <person name="Merkel A.Y."/>
            <person name="Novikov A."/>
            <person name="Bonch-Osmolovskaya E.A."/>
            <person name="Slobodkina G.B."/>
        </authorList>
    </citation>
    <scope>NUCLEOTIDE SEQUENCE [LARGE SCALE GENOMIC DNA]</scope>
    <source>
        <strain evidence="11 12">SN118</strain>
    </source>
</reference>
<keyword evidence="4" id="KW-0444">Lipid biosynthesis</keyword>
<dbReference type="EMBL" id="SZPX01000002">
    <property type="protein sequence ID" value="TKI70375.1"/>
    <property type="molecule type" value="Genomic_DNA"/>
</dbReference>
<keyword evidence="12" id="KW-1185">Reference proteome</keyword>
<comment type="caution">
    <text evidence="11">The sequence shown here is derived from an EMBL/GenBank/DDBJ whole genome shotgun (WGS) entry which is preliminary data.</text>
</comment>
<proteinExistence type="predicted"/>
<evidence type="ECO:0000256" key="9">
    <source>
        <dbReference type="ARBA" id="ARBA00048975"/>
    </source>
</evidence>
<organism evidence="11 12">
    <name type="scientific">Sulfurimonas crateris</name>
    <dbReference type="NCBI Taxonomy" id="2574727"/>
    <lineage>
        <taxon>Bacteria</taxon>
        <taxon>Pseudomonadati</taxon>
        <taxon>Campylobacterota</taxon>
        <taxon>Epsilonproteobacteria</taxon>
        <taxon>Campylobacterales</taxon>
        <taxon>Sulfurimonadaceae</taxon>
        <taxon>Sulfurimonas</taxon>
    </lineage>
</organism>
<dbReference type="GO" id="GO:0005543">
    <property type="term" value="F:phospholipid binding"/>
    <property type="evidence" value="ECO:0007669"/>
    <property type="project" value="TreeGrafter"/>
</dbReference>
<dbReference type="EC" id="2.4.1.182" evidence="2 10"/>
<dbReference type="Proteomes" id="UP000309561">
    <property type="component" value="Unassembled WGS sequence"/>
</dbReference>
<evidence type="ECO:0000256" key="8">
    <source>
        <dbReference type="ARBA" id="ARBA00023098"/>
    </source>
</evidence>
<keyword evidence="8" id="KW-0443">Lipid metabolism</keyword>